<dbReference type="InterPro" id="IPR035906">
    <property type="entry name" value="MetI-like_sf"/>
</dbReference>
<evidence type="ECO:0000256" key="1">
    <source>
        <dbReference type="ARBA" id="ARBA00004651"/>
    </source>
</evidence>
<dbReference type="PROSITE" id="PS50928">
    <property type="entry name" value="ABC_TM1"/>
    <property type="match status" value="1"/>
</dbReference>
<accession>A0AAJ5VZN9</accession>
<dbReference type="AlphaFoldDB" id="A0AAJ5VZN9"/>
<dbReference type="Proteomes" id="UP001213972">
    <property type="component" value="Chromosome"/>
</dbReference>
<dbReference type="EMBL" id="CP119321">
    <property type="protein sequence ID" value="WEK12835.1"/>
    <property type="molecule type" value="Genomic_DNA"/>
</dbReference>
<feature type="transmembrane region" description="Helical" evidence="7">
    <location>
        <begin position="32"/>
        <end position="54"/>
    </location>
</feature>
<evidence type="ECO:0000256" key="3">
    <source>
        <dbReference type="ARBA" id="ARBA00022475"/>
    </source>
</evidence>
<keyword evidence="4 7" id="KW-0812">Transmembrane</keyword>
<keyword evidence="6 7" id="KW-0472">Membrane</keyword>
<dbReference type="GO" id="GO:0055085">
    <property type="term" value="P:transmembrane transport"/>
    <property type="evidence" value="ECO:0007669"/>
    <property type="project" value="InterPro"/>
</dbReference>
<evidence type="ECO:0000256" key="7">
    <source>
        <dbReference type="RuleBase" id="RU363032"/>
    </source>
</evidence>
<dbReference type="PANTHER" id="PTHR30193">
    <property type="entry name" value="ABC TRANSPORTER PERMEASE PROTEIN"/>
    <property type="match status" value="1"/>
</dbReference>
<dbReference type="Gene3D" id="1.10.3720.10">
    <property type="entry name" value="MetI-like"/>
    <property type="match status" value="1"/>
</dbReference>
<gene>
    <name evidence="9" type="ORF">P0Y48_10210</name>
</gene>
<organism evidence="9 10">
    <name type="scientific">Candidatus Microbacterium phytovorans</name>
    <dbReference type="NCBI Taxonomy" id="3121374"/>
    <lineage>
        <taxon>Bacteria</taxon>
        <taxon>Bacillati</taxon>
        <taxon>Actinomycetota</taxon>
        <taxon>Actinomycetes</taxon>
        <taxon>Micrococcales</taxon>
        <taxon>Microbacteriaceae</taxon>
        <taxon>Microbacterium</taxon>
    </lineage>
</organism>
<evidence type="ECO:0000256" key="5">
    <source>
        <dbReference type="ARBA" id="ARBA00022989"/>
    </source>
</evidence>
<dbReference type="GO" id="GO:0005886">
    <property type="term" value="C:plasma membrane"/>
    <property type="evidence" value="ECO:0007669"/>
    <property type="project" value="UniProtKB-SubCell"/>
</dbReference>
<evidence type="ECO:0000313" key="10">
    <source>
        <dbReference type="Proteomes" id="UP001213972"/>
    </source>
</evidence>
<feature type="domain" description="ABC transmembrane type-1" evidence="8">
    <location>
        <begin position="91"/>
        <end position="304"/>
    </location>
</feature>
<dbReference type="Pfam" id="PF00528">
    <property type="entry name" value="BPD_transp_1"/>
    <property type="match status" value="1"/>
</dbReference>
<keyword evidence="2 7" id="KW-0813">Transport</keyword>
<dbReference type="PANTHER" id="PTHR30193:SF37">
    <property type="entry name" value="INNER MEMBRANE ABC TRANSPORTER PERMEASE PROTEIN YCJO"/>
    <property type="match status" value="1"/>
</dbReference>
<protein>
    <submittedName>
        <fullName evidence="9">Sugar ABC transporter permease</fullName>
    </submittedName>
</protein>
<dbReference type="SUPFAM" id="SSF161098">
    <property type="entry name" value="MetI-like"/>
    <property type="match status" value="1"/>
</dbReference>
<proteinExistence type="inferred from homology"/>
<reference evidence="9" key="1">
    <citation type="submission" date="2023-03" db="EMBL/GenBank/DDBJ databases">
        <title>Andean soil-derived lignocellulolytic bacterial consortium as a source of novel taxa and putative plastic-active enzymes.</title>
        <authorList>
            <person name="Diaz-Garcia L."/>
            <person name="Chuvochina M."/>
            <person name="Feuerriegel G."/>
            <person name="Bunk B."/>
            <person name="Sproer C."/>
            <person name="Streit W.R."/>
            <person name="Rodriguez L.M."/>
            <person name="Overmann J."/>
            <person name="Jimenez D.J."/>
        </authorList>
    </citation>
    <scope>NUCLEOTIDE SEQUENCE</scope>
    <source>
        <strain evidence="9">MAG 4610</strain>
    </source>
</reference>
<comment type="similarity">
    <text evidence="7">Belongs to the binding-protein-dependent transport system permease family.</text>
</comment>
<evidence type="ECO:0000256" key="6">
    <source>
        <dbReference type="ARBA" id="ARBA00023136"/>
    </source>
</evidence>
<dbReference type="InterPro" id="IPR000515">
    <property type="entry name" value="MetI-like"/>
</dbReference>
<evidence type="ECO:0000313" key="9">
    <source>
        <dbReference type="EMBL" id="WEK12835.1"/>
    </source>
</evidence>
<keyword evidence="5 7" id="KW-1133">Transmembrane helix</keyword>
<feature type="transmembrane region" description="Helical" evidence="7">
    <location>
        <begin position="283"/>
        <end position="307"/>
    </location>
</feature>
<evidence type="ECO:0000259" key="8">
    <source>
        <dbReference type="PROSITE" id="PS50928"/>
    </source>
</evidence>
<evidence type="ECO:0000256" key="4">
    <source>
        <dbReference type="ARBA" id="ARBA00022692"/>
    </source>
</evidence>
<comment type="subcellular location">
    <subcellularLocation>
        <location evidence="1 7">Cell membrane</location>
        <topology evidence="1 7">Multi-pass membrane protein</topology>
    </subcellularLocation>
</comment>
<keyword evidence="3" id="KW-1003">Cell membrane</keyword>
<feature type="transmembrane region" description="Helical" evidence="7">
    <location>
        <begin position="181"/>
        <end position="202"/>
    </location>
</feature>
<sequence>MATSATPAVARYVPPSPLGGRGPLSARLRRRLTILVFLIPAVTILSAFVFWPMISALLMSFTNANGFRTPEFIGLENYLAVFTDEQVLRSMGNTVLYAALFTPTVVITALLLALALNHPRLPLRGMFRTLLFVPFIVSLAVAAFAWQYLLDPQIGLANYWLRGLGLQIGNVFQDPALAMPAVALIAVWKTFPFYMIVFLAGLQDIPPSLYEAARVDGATAWARFRHITVPLLGNTTGFVVVIATIAALQAFDQIYVLTGGGPYRSTQTVVMQIYQSGFKDLDLGFAAALSYVLLVATLILGLVQFWLSSRRAEAAV</sequence>
<dbReference type="CDD" id="cd06261">
    <property type="entry name" value="TM_PBP2"/>
    <property type="match status" value="1"/>
</dbReference>
<name>A0AAJ5VZN9_9MICO</name>
<feature type="transmembrane region" description="Helical" evidence="7">
    <location>
        <begin position="129"/>
        <end position="149"/>
    </location>
</feature>
<feature type="transmembrane region" description="Helical" evidence="7">
    <location>
        <begin position="95"/>
        <end position="117"/>
    </location>
</feature>
<feature type="transmembrane region" description="Helical" evidence="7">
    <location>
        <begin position="231"/>
        <end position="251"/>
    </location>
</feature>
<evidence type="ECO:0000256" key="2">
    <source>
        <dbReference type="ARBA" id="ARBA00022448"/>
    </source>
</evidence>
<dbReference type="InterPro" id="IPR051393">
    <property type="entry name" value="ABC_transporter_permease"/>
</dbReference>